<dbReference type="AlphaFoldDB" id="A0A6G9RL99"/>
<dbReference type="KEGG" id="kgn:GY169_07705"/>
<proteinExistence type="predicted"/>
<evidence type="ECO:0000313" key="1">
    <source>
        <dbReference type="EMBL" id="QIR26709.1"/>
    </source>
</evidence>
<name>A0A6G9RL99_9ENTR</name>
<reference evidence="1 2" key="1">
    <citation type="submission" date="2020-02" db="EMBL/GenBank/DDBJ databases">
        <title>Whole genome PO2S7.</title>
        <authorList>
            <person name="Singha K.M."/>
        </authorList>
    </citation>
    <scope>NUCLEOTIDE SEQUENCE [LARGE SCALE GENOMIC DNA]</scope>
    <source>
        <strain evidence="1 2">PO2S7</strain>
    </source>
</reference>
<accession>A0A6G9RL99</accession>
<organism evidence="1 2">
    <name type="scientific">Kluyvera genomosp. 3</name>
    <dbReference type="NCBI Taxonomy" id="2774055"/>
    <lineage>
        <taxon>Bacteria</taxon>
        <taxon>Pseudomonadati</taxon>
        <taxon>Pseudomonadota</taxon>
        <taxon>Gammaproteobacteria</taxon>
        <taxon>Enterobacterales</taxon>
        <taxon>Enterobacteriaceae</taxon>
        <taxon>Kluyvera</taxon>
    </lineage>
</organism>
<dbReference type="Proteomes" id="UP000503580">
    <property type="component" value="Chromosome"/>
</dbReference>
<keyword evidence="2" id="KW-1185">Reference proteome</keyword>
<sequence length="135" mass="15780">MPIIKTYRKAGEPTASIPLYLCQQTQEALPEMWGRLPVEAMREELRQDIESIDRFEYLVSDEDKTIKAMMIIDTDTNPHYGFYLYPRYAFSTEKGALSGAWRWMKQLAKCLKCDNYLITRQTGDSEITTRKVKVK</sequence>
<dbReference type="RefSeq" id="WP_167575406.1">
    <property type="nucleotide sequence ID" value="NZ_CP050321.1"/>
</dbReference>
<evidence type="ECO:0008006" key="3">
    <source>
        <dbReference type="Google" id="ProtNLM"/>
    </source>
</evidence>
<dbReference type="EMBL" id="CP050321">
    <property type="protein sequence ID" value="QIR26709.1"/>
    <property type="molecule type" value="Genomic_DNA"/>
</dbReference>
<protein>
    <recommendedName>
        <fullName evidence="3">GNAT family N-acetyltransferase</fullName>
    </recommendedName>
</protein>
<gene>
    <name evidence="1" type="ORF">GY169_07705</name>
</gene>
<evidence type="ECO:0000313" key="2">
    <source>
        <dbReference type="Proteomes" id="UP000503580"/>
    </source>
</evidence>